<evidence type="ECO:0000313" key="1">
    <source>
        <dbReference type="EMBL" id="GMS78652.1"/>
    </source>
</evidence>
<name>A0AAV5T761_9BILA</name>
<dbReference type="Proteomes" id="UP001432027">
    <property type="component" value="Unassembled WGS sequence"/>
</dbReference>
<proteinExistence type="predicted"/>
<reference evidence="2" key="1">
    <citation type="submission" date="2023-10" db="EMBL/GenBank/DDBJ databases">
        <title>Genome assembly of Pristionchus species.</title>
        <authorList>
            <person name="Yoshida K."/>
            <person name="Sommer R.J."/>
        </authorList>
    </citation>
    <scope>NUCLEOTIDE SEQUENCE</scope>
    <source>
        <strain evidence="2">RS0144</strain>
    </source>
</reference>
<organism evidence="2 3">
    <name type="scientific">Pristionchus entomophagus</name>
    <dbReference type="NCBI Taxonomy" id="358040"/>
    <lineage>
        <taxon>Eukaryota</taxon>
        <taxon>Metazoa</taxon>
        <taxon>Ecdysozoa</taxon>
        <taxon>Nematoda</taxon>
        <taxon>Chromadorea</taxon>
        <taxon>Rhabditida</taxon>
        <taxon>Rhabditina</taxon>
        <taxon>Diplogasteromorpha</taxon>
        <taxon>Diplogasteroidea</taxon>
        <taxon>Neodiplogasteridae</taxon>
        <taxon>Pristionchus</taxon>
    </lineage>
</organism>
<dbReference type="AlphaFoldDB" id="A0AAV5T761"/>
<dbReference type="EMBL" id="BTSX01000001">
    <property type="protein sequence ID" value="GMS78652.1"/>
    <property type="molecule type" value="Genomic_DNA"/>
</dbReference>
<protein>
    <recommendedName>
        <fullName evidence="4">SWIM-type domain-containing protein</fullName>
    </recommendedName>
</protein>
<gene>
    <name evidence="2" type="ORF">PENTCL1PPCAC_13258</name>
    <name evidence="1" type="ORF">PENTCL1PPCAC_827</name>
</gene>
<accession>A0AAV5T761</accession>
<dbReference type="EMBL" id="BTSX01000003">
    <property type="protein sequence ID" value="GMS91083.1"/>
    <property type="molecule type" value="Genomic_DNA"/>
</dbReference>
<feature type="non-terminal residue" evidence="2">
    <location>
        <position position="134"/>
    </location>
</feature>
<comment type="caution">
    <text evidence="2">The sequence shown here is derived from an EMBL/GenBank/DDBJ whole genome shotgun (WGS) entry which is preliminary data.</text>
</comment>
<feature type="non-terminal residue" evidence="2">
    <location>
        <position position="1"/>
    </location>
</feature>
<evidence type="ECO:0000313" key="3">
    <source>
        <dbReference type="Proteomes" id="UP001432027"/>
    </source>
</evidence>
<evidence type="ECO:0008006" key="4">
    <source>
        <dbReference type="Google" id="ProtNLM"/>
    </source>
</evidence>
<sequence>KHKWLPKRGNARVDELVHVLLWVPGDIEEEHEIEDDQDLFEGKYRMMENYKRHRAAITGYKNRPDKIERTTQTTWNVQSEKGDTIYTITDKGPEECDCEETNLHCYGCPACPRRFDCSCPDGRKAGIVCKHVHS</sequence>
<evidence type="ECO:0000313" key="2">
    <source>
        <dbReference type="EMBL" id="GMS91083.1"/>
    </source>
</evidence>
<keyword evidence="3" id="KW-1185">Reference proteome</keyword>